<sequence>GDIIDCVEIYKQPSLNHPALKNHTIQLAPTFFSKTRKVFDDAKKEDIAMTITSQRWQKSGSCPKGTVPIRRTQKRNPNKDDFHAYGRKTASNMKNEVGDLKYTTNSTNSIANHSVALIETVGYSYSGAKVDIKVWTPYVEKEDEYSTSHVNPSVYDDHQTRFVQVNHEIALGGAIYPISNPNGLPYQITDPTTKNWWVNYGESINIGYWPGELFMLLKYQGIMVKWGGEVYSSKVKTHPGHTATGMGSGNTPPSIFENCGTMKRMRVEQNSQPLMIPEWSTTVVDEYRCYGALYEVDYIPDPIFYYGGPGRSPWCP</sequence>
<dbReference type="InterPro" id="IPR053168">
    <property type="entry name" value="Glutamic_endopeptidase"/>
</dbReference>
<accession>A0A118JT64</accession>
<dbReference type="PROSITE" id="PS52045">
    <property type="entry name" value="NEPROSIN_PEP_CD"/>
    <property type="match status" value="1"/>
</dbReference>
<keyword evidence="3" id="KW-1185">Reference proteome</keyword>
<dbReference type="STRING" id="59895.A0A118JT64"/>
<dbReference type="Gramene" id="KVH89922">
    <property type="protein sequence ID" value="KVH89922"/>
    <property type="gene ID" value="Ccrd_008082"/>
</dbReference>
<evidence type="ECO:0000313" key="2">
    <source>
        <dbReference type="EMBL" id="KVH89922.1"/>
    </source>
</evidence>
<dbReference type="InterPro" id="IPR004314">
    <property type="entry name" value="Neprosin"/>
</dbReference>
<gene>
    <name evidence="2" type="ORF">Ccrd_008082</name>
</gene>
<feature type="domain" description="Neprosin PEP catalytic" evidence="1">
    <location>
        <begin position="81"/>
        <end position="316"/>
    </location>
</feature>
<dbReference type="Pfam" id="PF03080">
    <property type="entry name" value="Neprosin"/>
    <property type="match status" value="1"/>
</dbReference>
<dbReference type="PANTHER" id="PTHR31589">
    <property type="entry name" value="PROTEIN, PUTATIVE (DUF239)-RELATED-RELATED"/>
    <property type="match status" value="1"/>
</dbReference>
<name>A0A118JT64_CYNCS</name>
<dbReference type="InterPro" id="IPR025521">
    <property type="entry name" value="Neprosin_propep"/>
</dbReference>
<dbReference type="PANTHER" id="PTHR31589:SF111">
    <property type="entry name" value="NEPROSIN DOMAIN-CONTAINING PROTEIN"/>
    <property type="match status" value="1"/>
</dbReference>
<proteinExistence type="predicted"/>
<dbReference type="Proteomes" id="UP000243975">
    <property type="component" value="Unassembled WGS sequence"/>
</dbReference>
<feature type="non-terminal residue" evidence="2">
    <location>
        <position position="316"/>
    </location>
</feature>
<dbReference type="EMBL" id="LEKV01005125">
    <property type="protein sequence ID" value="KVH89922.1"/>
    <property type="molecule type" value="Genomic_DNA"/>
</dbReference>
<evidence type="ECO:0000259" key="1">
    <source>
        <dbReference type="PROSITE" id="PS52045"/>
    </source>
</evidence>
<dbReference type="AlphaFoldDB" id="A0A118JT64"/>
<comment type="caution">
    <text evidence="2">The sequence shown here is derived from an EMBL/GenBank/DDBJ whole genome shotgun (WGS) entry which is preliminary data.</text>
</comment>
<dbReference type="Pfam" id="PF14365">
    <property type="entry name" value="Neprosin_AP"/>
    <property type="match status" value="1"/>
</dbReference>
<protein>
    <recommendedName>
        <fullName evidence="1">Neprosin PEP catalytic domain-containing protein</fullName>
    </recommendedName>
</protein>
<feature type="non-terminal residue" evidence="2">
    <location>
        <position position="1"/>
    </location>
</feature>
<evidence type="ECO:0000313" key="3">
    <source>
        <dbReference type="Proteomes" id="UP000243975"/>
    </source>
</evidence>
<organism evidence="2 3">
    <name type="scientific">Cynara cardunculus var. scolymus</name>
    <name type="common">Globe artichoke</name>
    <name type="synonym">Cynara scolymus</name>
    <dbReference type="NCBI Taxonomy" id="59895"/>
    <lineage>
        <taxon>Eukaryota</taxon>
        <taxon>Viridiplantae</taxon>
        <taxon>Streptophyta</taxon>
        <taxon>Embryophyta</taxon>
        <taxon>Tracheophyta</taxon>
        <taxon>Spermatophyta</taxon>
        <taxon>Magnoliopsida</taxon>
        <taxon>eudicotyledons</taxon>
        <taxon>Gunneridae</taxon>
        <taxon>Pentapetalae</taxon>
        <taxon>asterids</taxon>
        <taxon>campanulids</taxon>
        <taxon>Asterales</taxon>
        <taxon>Asteraceae</taxon>
        <taxon>Carduoideae</taxon>
        <taxon>Cardueae</taxon>
        <taxon>Carduinae</taxon>
        <taxon>Cynara</taxon>
    </lineage>
</organism>
<dbReference type="OMA" id="VTSQVWQ"/>
<reference evidence="2 3" key="1">
    <citation type="journal article" date="2016" name="Sci. Rep.">
        <title>The genome sequence of the outbreeding globe artichoke constructed de novo incorporating a phase-aware low-pass sequencing strategy of F1 progeny.</title>
        <authorList>
            <person name="Scaglione D."/>
            <person name="Reyes-Chin-Wo S."/>
            <person name="Acquadro A."/>
            <person name="Froenicke L."/>
            <person name="Portis E."/>
            <person name="Beitel C."/>
            <person name="Tirone M."/>
            <person name="Mauro R."/>
            <person name="Lo Monaco A."/>
            <person name="Mauromicale G."/>
            <person name="Faccioli P."/>
            <person name="Cattivelli L."/>
            <person name="Rieseberg L."/>
            <person name="Michelmore R."/>
            <person name="Lanteri S."/>
        </authorList>
    </citation>
    <scope>NUCLEOTIDE SEQUENCE [LARGE SCALE GENOMIC DNA]</scope>
    <source>
        <strain evidence="2">2C</strain>
    </source>
</reference>